<dbReference type="Pfam" id="PF19783">
    <property type="entry name" value="DUF6268"/>
    <property type="match status" value="1"/>
</dbReference>
<protein>
    <submittedName>
        <fullName evidence="2">DUF6268 family outer membrane beta-barrel protein</fullName>
    </submittedName>
</protein>
<reference evidence="3" key="1">
    <citation type="journal article" date="2019" name="Int. J. Syst. Evol. Microbiol.">
        <title>The Global Catalogue of Microorganisms (GCM) 10K type strain sequencing project: providing services to taxonomists for standard genome sequencing and annotation.</title>
        <authorList>
            <consortium name="The Broad Institute Genomics Platform"/>
            <consortium name="The Broad Institute Genome Sequencing Center for Infectious Disease"/>
            <person name="Wu L."/>
            <person name="Ma J."/>
        </authorList>
    </citation>
    <scope>NUCLEOTIDE SEQUENCE [LARGE SCALE GENOMIC DNA]</scope>
    <source>
        <strain evidence="3">KCTC 22671</strain>
    </source>
</reference>
<evidence type="ECO:0000259" key="1">
    <source>
        <dbReference type="Pfam" id="PF19783"/>
    </source>
</evidence>
<keyword evidence="3" id="KW-1185">Reference proteome</keyword>
<comment type="caution">
    <text evidence="2">The sequence shown here is derived from an EMBL/GenBank/DDBJ whole genome shotgun (WGS) entry which is preliminary data.</text>
</comment>
<dbReference type="InterPro" id="IPR046235">
    <property type="entry name" value="DUF6268"/>
</dbReference>
<name>A0ABW5YP35_9FLAO</name>
<accession>A0ABW5YP35</accession>
<organism evidence="2 3">
    <name type="scientific">Flavobacterium chuncheonense</name>
    <dbReference type="NCBI Taxonomy" id="2026653"/>
    <lineage>
        <taxon>Bacteria</taxon>
        <taxon>Pseudomonadati</taxon>
        <taxon>Bacteroidota</taxon>
        <taxon>Flavobacteriia</taxon>
        <taxon>Flavobacteriales</taxon>
        <taxon>Flavobacteriaceae</taxon>
        <taxon>Flavobacterium</taxon>
    </lineage>
</organism>
<dbReference type="RefSeq" id="WP_379812493.1">
    <property type="nucleotide sequence ID" value="NZ_JBHUPC010000017.1"/>
</dbReference>
<sequence length="309" mass="35086">MNIKFFLVLFLIIGSVSLITAQETLELLTVSGHFSTPQSFDTSSPYTGETTESGAMVNLIVPIVLNKKQIWYNSVNYMWWNVNTNIDMTDNIANPINVYGLVLRTGLIQKLSNGNSIQAVFIPRLMSDFKNIGCQHFQFGGTFIYNKVYHERLEIGYGILYNQEAFGPNVVPLVNLEWKMSERWSISGLLPIYSKVKYKVNKKFNIGTHHFGLVTSYRLGEETYQDDYIERRSIDLGLFFSYTIAGGLSIEGRYGYSFGRSYAQYKQDDKIDLALPLITIGDNRTQLNANSNFGNGAYANIRLVYAIKI</sequence>
<dbReference type="EMBL" id="JBHUPC010000017">
    <property type="protein sequence ID" value="MFD2892778.1"/>
    <property type="molecule type" value="Genomic_DNA"/>
</dbReference>
<feature type="domain" description="DUF6268" evidence="1">
    <location>
        <begin position="66"/>
        <end position="263"/>
    </location>
</feature>
<evidence type="ECO:0000313" key="2">
    <source>
        <dbReference type="EMBL" id="MFD2892778.1"/>
    </source>
</evidence>
<evidence type="ECO:0000313" key="3">
    <source>
        <dbReference type="Proteomes" id="UP001597534"/>
    </source>
</evidence>
<proteinExistence type="predicted"/>
<dbReference type="Proteomes" id="UP001597534">
    <property type="component" value="Unassembled WGS sequence"/>
</dbReference>
<gene>
    <name evidence="2" type="ORF">ACFS5J_12220</name>
</gene>